<keyword evidence="10" id="KW-1185">Reference proteome</keyword>
<evidence type="ECO:0000259" key="7">
    <source>
        <dbReference type="Pfam" id="PF02770"/>
    </source>
</evidence>
<dbReference type="InterPro" id="IPR009100">
    <property type="entry name" value="AcylCoA_DH/oxidase_NM_dom_sf"/>
</dbReference>
<organism evidence="9 10">
    <name type="scientific">Amycolatopsis carbonis</name>
    <dbReference type="NCBI Taxonomy" id="715471"/>
    <lineage>
        <taxon>Bacteria</taxon>
        <taxon>Bacillati</taxon>
        <taxon>Actinomycetota</taxon>
        <taxon>Actinomycetes</taxon>
        <taxon>Pseudonocardiales</taxon>
        <taxon>Pseudonocardiaceae</taxon>
        <taxon>Amycolatopsis</taxon>
    </lineage>
</organism>
<evidence type="ECO:0000313" key="9">
    <source>
        <dbReference type="EMBL" id="WIX77316.1"/>
    </source>
</evidence>
<name>A0A9Y2IE29_9PSEU</name>
<dbReference type="Gene3D" id="1.20.140.10">
    <property type="entry name" value="Butyryl-CoA Dehydrogenase, subunit A, domain 3"/>
    <property type="match status" value="1"/>
</dbReference>
<dbReference type="Pfam" id="PF02771">
    <property type="entry name" value="Acyl-CoA_dh_N"/>
    <property type="match status" value="1"/>
</dbReference>
<evidence type="ECO:0000256" key="4">
    <source>
        <dbReference type="ARBA" id="ARBA00022827"/>
    </source>
</evidence>
<dbReference type="RefSeq" id="WP_285968057.1">
    <property type="nucleotide sequence ID" value="NZ_CP127294.1"/>
</dbReference>
<keyword evidence="5" id="KW-0560">Oxidoreductase</keyword>
<evidence type="ECO:0000259" key="6">
    <source>
        <dbReference type="Pfam" id="PF00441"/>
    </source>
</evidence>
<dbReference type="PANTHER" id="PTHR43884">
    <property type="entry name" value="ACYL-COA DEHYDROGENASE"/>
    <property type="match status" value="1"/>
</dbReference>
<dbReference type="InterPro" id="IPR037069">
    <property type="entry name" value="AcylCoA_DH/ox_N_sf"/>
</dbReference>
<dbReference type="Pfam" id="PF00441">
    <property type="entry name" value="Acyl-CoA_dh_1"/>
    <property type="match status" value="1"/>
</dbReference>
<gene>
    <name evidence="9" type="ORF">QRX50_38890</name>
</gene>
<evidence type="ECO:0000256" key="3">
    <source>
        <dbReference type="ARBA" id="ARBA00022630"/>
    </source>
</evidence>
<dbReference type="InterPro" id="IPR036250">
    <property type="entry name" value="AcylCo_DH-like_C"/>
</dbReference>
<keyword evidence="3 5" id="KW-0285">Flavoprotein</keyword>
<evidence type="ECO:0000256" key="5">
    <source>
        <dbReference type="RuleBase" id="RU362125"/>
    </source>
</evidence>
<dbReference type="Gene3D" id="1.10.540.10">
    <property type="entry name" value="Acyl-CoA dehydrogenase/oxidase, N-terminal domain"/>
    <property type="match status" value="1"/>
</dbReference>
<dbReference type="Gene3D" id="2.40.110.10">
    <property type="entry name" value="Butyryl-CoA Dehydrogenase, subunit A, domain 2"/>
    <property type="match status" value="1"/>
</dbReference>
<comment type="cofactor">
    <cofactor evidence="1 5">
        <name>FAD</name>
        <dbReference type="ChEBI" id="CHEBI:57692"/>
    </cofactor>
</comment>
<dbReference type="Proteomes" id="UP001236014">
    <property type="component" value="Chromosome"/>
</dbReference>
<evidence type="ECO:0000256" key="2">
    <source>
        <dbReference type="ARBA" id="ARBA00009347"/>
    </source>
</evidence>
<feature type="domain" description="Acyl-CoA dehydrogenase/oxidase C-terminal" evidence="6">
    <location>
        <begin position="230"/>
        <end position="378"/>
    </location>
</feature>
<proteinExistence type="inferred from homology"/>
<dbReference type="FunFam" id="1.20.140.10:FF:000004">
    <property type="entry name" value="Acyl-CoA dehydrogenase FadE25"/>
    <property type="match status" value="1"/>
</dbReference>
<dbReference type="InterPro" id="IPR006091">
    <property type="entry name" value="Acyl-CoA_Oxase/DH_mid-dom"/>
</dbReference>
<keyword evidence="4 5" id="KW-0274">FAD</keyword>
<dbReference type="SUPFAM" id="SSF47203">
    <property type="entry name" value="Acyl-CoA dehydrogenase C-terminal domain-like"/>
    <property type="match status" value="1"/>
</dbReference>
<dbReference type="GO" id="GO:0050660">
    <property type="term" value="F:flavin adenine dinucleotide binding"/>
    <property type="evidence" value="ECO:0007669"/>
    <property type="project" value="InterPro"/>
</dbReference>
<protein>
    <submittedName>
        <fullName evidence="9">Acyl-CoA dehydrogenase family protein</fullName>
    </submittedName>
</protein>
<dbReference type="InterPro" id="IPR013786">
    <property type="entry name" value="AcylCoA_DH/ox_N"/>
</dbReference>
<dbReference type="GO" id="GO:0003995">
    <property type="term" value="F:acyl-CoA dehydrogenase activity"/>
    <property type="evidence" value="ECO:0007669"/>
    <property type="project" value="TreeGrafter"/>
</dbReference>
<feature type="domain" description="Acyl-CoA dehydrogenase/oxidase N-terminal" evidence="8">
    <location>
        <begin position="11"/>
        <end position="121"/>
    </location>
</feature>
<reference evidence="9 10" key="1">
    <citation type="submission" date="2023-06" db="EMBL/GenBank/DDBJ databases">
        <authorList>
            <person name="Oyuntsetseg B."/>
            <person name="Kim S.B."/>
        </authorList>
    </citation>
    <scope>NUCLEOTIDE SEQUENCE [LARGE SCALE GENOMIC DNA]</scope>
    <source>
        <strain evidence="9 10">2-15</strain>
    </source>
</reference>
<sequence>MSVIWEPPLSPEGQQWRELARKLSAEHFAPLAEELDREQRYPWESVQVLVESGLAGLFIGTEYGGQGASFDVVCAVIEEVSRACASTGAILTAYALGGTPVVLAGTDEQRDRYLGGLARGQAVSFALTEEGAGSDAARIKTTAVREGDGWRLRGEKIFIGNGGASQHYVVFALTDPEAGTRGMTAFMVDKDSDGVVIDHFEDKMGIRGTQTSNLKLDTVVGDDAMLGELNKGMKLAMLTLNAGRITVAAQSIGVGLAGYDVGSREAARRQTFGTPIIDNQGISFPLADVATRLTAARMITHRAACTYQEGGDVSILGAMAKLDASEAAHRAVDTAVQVFGGAGYCKPCPAERLYRDQRILEIYEGTSEIQRLVLGRAIKAEAIKAGAIGAAK</sequence>
<evidence type="ECO:0000259" key="8">
    <source>
        <dbReference type="Pfam" id="PF02771"/>
    </source>
</evidence>
<dbReference type="InterPro" id="IPR009075">
    <property type="entry name" value="AcylCo_DH/oxidase_C"/>
</dbReference>
<dbReference type="EMBL" id="CP127294">
    <property type="protein sequence ID" value="WIX77316.1"/>
    <property type="molecule type" value="Genomic_DNA"/>
</dbReference>
<dbReference type="PIRSF" id="PIRSF016578">
    <property type="entry name" value="HsaA"/>
    <property type="match status" value="1"/>
</dbReference>
<evidence type="ECO:0000256" key="1">
    <source>
        <dbReference type="ARBA" id="ARBA00001974"/>
    </source>
</evidence>
<dbReference type="InterPro" id="IPR046373">
    <property type="entry name" value="Acyl-CoA_Oxase/DH_mid-dom_sf"/>
</dbReference>
<accession>A0A9Y2IE29</accession>
<dbReference type="AlphaFoldDB" id="A0A9Y2IE29"/>
<dbReference type="PANTHER" id="PTHR43884:SF12">
    <property type="entry name" value="ISOVALERYL-COA DEHYDROGENASE, MITOCHONDRIAL-RELATED"/>
    <property type="match status" value="1"/>
</dbReference>
<comment type="similarity">
    <text evidence="2 5">Belongs to the acyl-CoA dehydrogenase family.</text>
</comment>
<dbReference type="KEGG" id="acab:QRX50_38890"/>
<dbReference type="SUPFAM" id="SSF56645">
    <property type="entry name" value="Acyl-CoA dehydrogenase NM domain-like"/>
    <property type="match status" value="1"/>
</dbReference>
<dbReference type="Pfam" id="PF02770">
    <property type="entry name" value="Acyl-CoA_dh_M"/>
    <property type="match status" value="1"/>
</dbReference>
<feature type="domain" description="Acyl-CoA oxidase/dehydrogenase middle" evidence="7">
    <location>
        <begin position="124"/>
        <end position="219"/>
    </location>
</feature>
<evidence type="ECO:0000313" key="10">
    <source>
        <dbReference type="Proteomes" id="UP001236014"/>
    </source>
</evidence>